<dbReference type="PANTHER" id="PTHR43065:SF42">
    <property type="entry name" value="TWO-COMPONENT SENSOR PPRA"/>
    <property type="match status" value="1"/>
</dbReference>
<dbReference type="Pfam" id="PF02518">
    <property type="entry name" value="HATPase_c"/>
    <property type="match status" value="1"/>
</dbReference>
<dbReference type="InterPro" id="IPR005467">
    <property type="entry name" value="His_kinase_dom"/>
</dbReference>
<dbReference type="OrthoDB" id="9785252at2"/>
<feature type="domain" description="Histidine kinase" evidence="6">
    <location>
        <begin position="214"/>
        <end position="430"/>
    </location>
</feature>
<evidence type="ECO:0000313" key="7">
    <source>
        <dbReference type="EMBL" id="AKU91303.1"/>
    </source>
</evidence>
<organism evidence="7 8">
    <name type="scientific">Vulgatibacter incomptus</name>
    <dbReference type="NCBI Taxonomy" id="1391653"/>
    <lineage>
        <taxon>Bacteria</taxon>
        <taxon>Pseudomonadati</taxon>
        <taxon>Myxococcota</taxon>
        <taxon>Myxococcia</taxon>
        <taxon>Myxococcales</taxon>
        <taxon>Cystobacterineae</taxon>
        <taxon>Vulgatibacteraceae</taxon>
        <taxon>Vulgatibacter</taxon>
    </lineage>
</organism>
<evidence type="ECO:0000256" key="3">
    <source>
        <dbReference type="ARBA" id="ARBA00022553"/>
    </source>
</evidence>
<dbReference type="STRING" id="1391653.AKJ08_1690"/>
<keyword evidence="5" id="KW-0812">Transmembrane</keyword>
<dbReference type="InterPro" id="IPR003661">
    <property type="entry name" value="HisK_dim/P_dom"/>
</dbReference>
<dbReference type="SMART" id="SM00387">
    <property type="entry name" value="HATPase_c"/>
    <property type="match status" value="1"/>
</dbReference>
<keyword evidence="8" id="KW-1185">Reference proteome</keyword>
<evidence type="ECO:0000256" key="5">
    <source>
        <dbReference type="SAM" id="Phobius"/>
    </source>
</evidence>
<evidence type="ECO:0000256" key="1">
    <source>
        <dbReference type="ARBA" id="ARBA00000085"/>
    </source>
</evidence>
<dbReference type="PROSITE" id="PS50109">
    <property type="entry name" value="HIS_KIN"/>
    <property type="match status" value="1"/>
</dbReference>
<feature type="transmembrane region" description="Helical" evidence="5">
    <location>
        <begin position="164"/>
        <end position="182"/>
    </location>
</feature>
<protein>
    <recommendedName>
        <fullName evidence="2">histidine kinase</fullName>
        <ecNumber evidence="2">2.7.13.3</ecNumber>
    </recommendedName>
</protein>
<dbReference type="Gene3D" id="1.10.287.130">
    <property type="match status" value="1"/>
</dbReference>
<keyword evidence="7" id="KW-0808">Transferase</keyword>
<dbReference type="Proteomes" id="UP000055590">
    <property type="component" value="Chromosome"/>
</dbReference>
<evidence type="ECO:0000256" key="4">
    <source>
        <dbReference type="SAM" id="Coils"/>
    </source>
</evidence>
<keyword evidence="7" id="KW-0418">Kinase</keyword>
<dbReference type="InterPro" id="IPR003594">
    <property type="entry name" value="HATPase_dom"/>
</dbReference>
<dbReference type="KEGG" id="vin:AKJ08_1690"/>
<keyword evidence="5" id="KW-1133">Transmembrane helix</keyword>
<dbReference type="EMBL" id="CP012332">
    <property type="protein sequence ID" value="AKU91303.1"/>
    <property type="molecule type" value="Genomic_DNA"/>
</dbReference>
<dbReference type="SUPFAM" id="SSF47384">
    <property type="entry name" value="Homodimeric domain of signal transducing histidine kinase"/>
    <property type="match status" value="1"/>
</dbReference>
<feature type="coiled-coil region" evidence="4">
    <location>
        <begin position="178"/>
        <end position="205"/>
    </location>
</feature>
<accession>A0A0K1PCP2</accession>
<dbReference type="AlphaFoldDB" id="A0A0K1PCP2"/>
<sequence length="431" mass="45065">MPAVSRREPPSAPALGLAWLLRLRWGAGACQLAVLAAGSFFFGRPDALPWLAALIGLTFATNAGLSLWHRRAHSGSRAIVAGVLLLDTLLLTGLLQLSGGAANPFSVFYLVHVALAAVLLDTRGALLLSLATSSSFASLFLFPGPHDPHAHHGADFSVHLHGMWISYTLAACFVGYFVARMARALERRERELEALQRQAARAERLASLSTLAAGAAHELGTPLGTIAIVAGELERACGRPLDAAAIREDATLLRSEAERCRRILDRMAADAGSSRGERPRPIEAGAILERLAADLGRDVAASVRIHEPSGKVSVVAPPHALVQALANLVRNGLDAAAEAGTGSVADAVSVRVEEADGLVLFRVADRGRGIAAEHVSRLGEPFFTTKAPGAGMGLGLFLVQDLADRCGGSLEIESRPGEGATFVLGFPGGPA</sequence>
<dbReference type="PRINTS" id="PR00344">
    <property type="entry name" value="BCTRLSENSOR"/>
</dbReference>
<dbReference type="InterPro" id="IPR004358">
    <property type="entry name" value="Sig_transdc_His_kin-like_C"/>
</dbReference>
<feature type="transmembrane region" description="Helical" evidence="5">
    <location>
        <begin position="21"/>
        <end position="42"/>
    </location>
</feature>
<reference evidence="7 8" key="1">
    <citation type="submission" date="2015-08" db="EMBL/GenBank/DDBJ databases">
        <authorList>
            <person name="Babu N.S."/>
            <person name="Beckwith C.J."/>
            <person name="Beseler K.G."/>
            <person name="Brison A."/>
            <person name="Carone J.V."/>
            <person name="Caskin T.P."/>
            <person name="Diamond M."/>
            <person name="Durham M.E."/>
            <person name="Foxe J.M."/>
            <person name="Go M."/>
            <person name="Henderson B.A."/>
            <person name="Jones I.B."/>
            <person name="McGettigan J.A."/>
            <person name="Micheletti S.J."/>
            <person name="Nasrallah M.E."/>
            <person name="Ortiz D."/>
            <person name="Piller C.R."/>
            <person name="Privatt S.R."/>
            <person name="Schneider S.L."/>
            <person name="Sharp S."/>
            <person name="Smith T.C."/>
            <person name="Stanton J.D."/>
            <person name="Ullery H.E."/>
            <person name="Wilson R.J."/>
            <person name="Serrano M.G."/>
            <person name="Buck G."/>
            <person name="Lee V."/>
            <person name="Wang Y."/>
            <person name="Carvalho R."/>
            <person name="Voegtly L."/>
            <person name="Shi R."/>
            <person name="Duckworth R."/>
            <person name="Johnson A."/>
            <person name="Loviza R."/>
            <person name="Walstead R."/>
            <person name="Shah Z."/>
            <person name="Kiflezghi M."/>
            <person name="Wade K."/>
            <person name="Ball S.L."/>
            <person name="Bradley K.W."/>
            <person name="Asai D.J."/>
            <person name="Bowman C.A."/>
            <person name="Russell D.A."/>
            <person name="Pope W.H."/>
            <person name="Jacobs-Sera D."/>
            <person name="Hendrix R.W."/>
            <person name="Hatfull G.F."/>
        </authorList>
    </citation>
    <scope>NUCLEOTIDE SEQUENCE [LARGE SCALE GENOMIC DNA]</scope>
    <source>
        <strain evidence="7 8">DSM 27710</strain>
    </source>
</reference>
<dbReference type="CDD" id="cd00082">
    <property type="entry name" value="HisKA"/>
    <property type="match status" value="1"/>
</dbReference>
<evidence type="ECO:0000256" key="2">
    <source>
        <dbReference type="ARBA" id="ARBA00012438"/>
    </source>
</evidence>
<gene>
    <name evidence="7" type="ORF">AKJ08_1690</name>
</gene>
<name>A0A0K1PCP2_9BACT</name>
<evidence type="ECO:0000259" key="6">
    <source>
        <dbReference type="PROSITE" id="PS50109"/>
    </source>
</evidence>
<dbReference type="Pfam" id="PF25323">
    <property type="entry name" value="6TM_PilS"/>
    <property type="match status" value="1"/>
</dbReference>
<keyword evidence="3" id="KW-0597">Phosphoprotein</keyword>
<keyword evidence="4" id="KW-0175">Coiled coil</keyword>
<dbReference type="InterPro" id="IPR036097">
    <property type="entry name" value="HisK_dim/P_sf"/>
</dbReference>
<dbReference type="Gene3D" id="3.30.565.10">
    <property type="entry name" value="Histidine kinase-like ATPase, C-terminal domain"/>
    <property type="match status" value="1"/>
</dbReference>
<feature type="transmembrane region" description="Helical" evidence="5">
    <location>
        <begin position="48"/>
        <end position="68"/>
    </location>
</feature>
<dbReference type="EC" id="2.7.13.3" evidence="2"/>
<evidence type="ECO:0000313" key="8">
    <source>
        <dbReference type="Proteomes" id="UP000055590"/>
    </source>
</evidence>
<dbReference type="PANTHER" id="PTHR43065">
    <property type="entry name" value="SENSOR HISTIDINE KINASE"/>
    <property type="match status" value="1"/>
</dbReference>
<proteinExistence type="predicted"/>
<feature type="transmembrane region" description="Helical" evidence="5">
    <location>
        <begin position="101"/>
        <end position="120"/>
    </location>
</feature>
<keyword evidence="5" id="KW-0472">Membrane</keyword>
<comment type="catalytic activity">
    <reaction evidence="1">
        <text>ATP + protein L-histidine = ADP + protein N-phospho-L-histidine.</text>
        <dbReference type="EC" id="2.7.13.3"/>
    </reaction>
</comment>
<dbReference type="GO" id="GO:0000155">
    <property type="term" value="F:phosphorelay sensor kinase activity"/>
    <property type="evidence" value="ECO:0007669"/>
    <property type="project" value="InterPro"/>
</dbReference>
<feature type="transmembrane region" description="Helical" evidence="5">
    <location>
        <begin position="125"/>
        <end position="144"/>
    </location>
</feature>
<feature type="transmembrane region" description="Helical" evidence="5">
    <location>
        <begin position="75"/>
        <end position="95"/>
    </location>
</feature>
<dbReference type="InterPro" id="IPR036890">
    <property type="entry name" value="HATPase_C_sf"/>
</dbReference>
<dbReference type="SMART" id="SM00388">
    <property type="entry name" value="HisKA"/>
    <property type="match status" value="1"/>
</dbReference>
<dbReference type="SUPFAM" id="SSF55874">
    <property type="entry name" value="ATPase domain of HSP90 chaperone/DNA topoisomerase II/histidine kinase"/>
    <property type="match status" value="1"/>
</dbReference>